<keyword evidence="3" id="KW-1185">Reference proteome</keyword>
<feature type="chain" id="PRO_5014786744" evidence="1">
    <location>
        <begin position="20"/>
        <end position="224"/>
    </location>
</feature>
<organism evidence="2 3">
    <name type="scientific">Avrilella dinanensis</name>
    <dbReference type="NCBI Taxonomy" id="2008672"/>
    <lineage>
        <taxon>Bacteria</taxon>
        <taxon>Pseudomonadati</taxon>
        <taxon>Bacteroidota</taxon>
        <taxon>Flavobacteriia</taxon>
        <taxon>Flavobacteriales</taxon>
        <taxon>Flavobacteriaceae</taxon>
        <taxon>Avrilella</taxon>
    </lineage>
</organism>
<sequence>MNKKYFLLAAVLFSAVVSAQVKIGGTDGTPNANAMLEVEATDKGVLLPRVELTTLTDEAPLEAHVQGMVVYNTTVNPAENLDLGLYQNDGTQWRRLITSGDESLGGVKFFYMPSIMINTSSNGTGLKRNLHAEYISQFTNKEFIPDTTTGGEVGTDARPTFVKSTDAPDEVPNTPAATDLWYYVTDYDDTALDNLSIDENGILTYDVIGSGTDYSFVNIVFVVK</sequence>
<dbReference type="Proteomes" id="UP000231960">
    <property type="component" value="Unassembled WGS sequence"/>
</dbReference>
<evidence type="ECO:0000313" key="3">
    <source>
        <dbReference type="Proteomes" id="UP000231960"/>
    </source>
</evidence>
<comment type="caution">
    <text evidence="2">The sequence shown here is derived from an EMBL/GenBank/DDBJ whole genome shotgun (WGS) entry which is preliminary data.</text>
</comment>
<dbReference type="OrthoDB" id="9808953at2"/>
<feature type="signal peptide" evidence="1">
    <location>
        <begin position="1"/>
        <end position="19"/>
    </location>
</feature>
<name>A0A2M9R2I1_9FLAO</name>
<gene>
    <name evidence="2" type="ORF">CDL10_00055</name>
</gene>
<dbReference type="RefSeq" id="WP_100676629.1">
    <property type="nucleotide sequence ID" value="NZ_NIPO01000001.1"/>
</dbReference>
<proteinExistence type="predicted"/>
<accession>A0A2M9R2I1</accession>
<dbReference type="EMBL" id="NIPO01000001">
    <property type="protein sequence ID" value="PJR03059.1"/>
    <property type="molecule type" value="Genomic_DNA"/>
</dbReference>
<reference evidence="2 3" key="1">
    <citation type="submission" date="2017-06" db="EMBL/GenBank/DDBJ databases">
        <title>Description of Avrilella dinanensis gen. nov. sp. nov.</title>
        <authorList>
            <person name="Leyer C."/>
            <person name="Sassi M."/>
            <person name="Minet J."/>
            <person name="Kayal S."/>
            <person name="Cattoir V."/>
        </authorList>
    </citation>
    <scope>NUCLEOTIDE SEQUENCE [LARGE SCALE GENOMIC DNA]</scope>
    <source>
        <strain evidence="2 3">UR159</strain>
    </source>
</reference>
<evidence type="ECO:0000313" key="2">
    <source>
        <dbReference type="EMBL" id="PJR03059.1"/>
    </source>
</evidence>
<evidence type="ECO:0000256" key="1">
    <source>
        <dbReference type="SAM" id="SignalP"/>
    </source>
</evidence>
<dbReference type="AlphaFoldDB" id="A0A2M9R2I1"/>
<protein>
    <submittedName>
        <fullName evidence="2">Uncharacterized protein</fullName>
    </submittedName>
</protein>
<keyword evidence="1" id="KW-0732">Signal</keyword>